<protein>
    <recommendedName>
        <fullName evidence="3">DUF4365 domain-containing protein</fullName>
    </recommendedName>
</protein>
<dbReference type="KEGG" id="oac:Oscil6304_4102"/>
<accession>K9TNA1</accession>
<evidence type="ECO:0008006" key="3">
    <source>
        <dbReference type="Google" id="ProtNLM"/>
    </source>
</evidence>
<dbReference type="OrthoDB" id="5514550at2"/>
<reference evidence="1 2" key="1">
    <citation type="submission" date="2012-06" db="EMBL/GenBank/DDBJ databases">
        <title>Finished chromosome of genome of Oscillatoria acuminata PCC 6304.</title>
        <authorList>
            <consortium name="US DOE Joint Genome Institute"/>
            <person name="Gugger M."/>
            <person name="Coursin T."/>
            <person name="Rippka R."/>
            <person name="Tandeau De Marsac N."/>
            <person name="Huntemann M."/>
            <person name="Wei C.-L."/>
            <person name="Han J."/>
            <person name="Detter J.C."/>
            <person name="Han C."/>
            <person name="Tapia R."/>
            <person name="Davenport K."/>
            <person name="Daligault H."/>
            <person name="Erkkila T."/>
            <person name="Gu W."/>
            <person name="Munk A.C.C."/>
            <person name="Teshima H."/>
            <person name="Xu Y."/>
            <person name="Chain P."/>
            <person name="Chen A."/>
            <person name="Krypides N."/>
            <person name="Mavromatis K."/>
            <person name="Markowitz V."/>
            <person name="Szeto E."/>
            <person name="Ivanova N."/>
            <person name="Mikhailova N."/>
            <person name="Ovchinnikova G."/>
            <person name="Pagani I."/>
            <person name="Pati A."/>
            <person name="Goodwin L."/>
            <person name="Peters L."/>
            <person name="Pitluck S."/>
            <person name="Woyke T."/>
            <person name="Kerfeld C."/>
        </authorList>
    </citation>
    <scope>NUCLEOTIDE SEQUENCE [LARGE SCALE GENOMIC DNA]</scope>
    <source>
        <strain evidence="1 2">PCC 6304</strain>
    </source>
</reference>
<proteinExistence type="predicted"/>
<dbReference type="EMBL" id="CP003607">
    <property type="protein sequence ID" value="AFY83631.1"/>
    <property type="molecule type" value="Genomic_DNA"/>
</dbReference>
<dbReference type="HOGENOM" id="CLU_106677_0_0_3"/>
<organism evidence="1 2">
    <name type="scientific">Oscillatoria acuminata PCC 6304</name>
    <dbReference type="NCBI Taxonomy" id="56110"/>
    <lineage>
        <taxon>Bacteria</taxon>
        <taxon>Bacillati</taxon>
        <taxon>Cyanobacteriota</taxon>
        <taxon>Cyanophyceae</taxon>
        <taxon>Oscillatoriophycideae</taxon>
        <taxon>Oscillatoriales</taxon>
        <taxon>Oscillatoriaceae</taxon>
        <taxon>Oscillatoria</taxon>
    </lineage>
</organism>
<dbReference type="InParanoid" id="K9TNA1"/>
<sequence length="178" mass="20594">MRTYTMQESTQVASRATADITQWLQNSPRTLSIQNVENDPNYQAIDVDLVVKTDRGESKLEIKGDRYHKTGNFFFETHSNREKNTPGCFLYTQADWLCYYFVEIGLLYLLPMPQTRNWFLNHIERFPSKSTTTPIRGGGCYTTVGRLVPIAVVLQEVPEVKRFELCSVRDGRSEKKED</sequence>
<dbReference type="PATRIC" id="fig|56110.3.peg.4966"/>
<dbReference type="eggNOG" id="ENOG50320NJ">
    <property type="taxonomic scope" value="Bacteria"/>
</dbReference>
<dbReference type="Proteomes" id="UP000010367">
    <property type="component" value="Chromosome"/>
</dbReference>
<evidence type="ECO:0000313" key="1">
    <source>
        <dbReference type="EMBL" id="AFY83631.1"/>
    </source>
</evidence>
<dbReference type="RefSeq" id="WP_015150255.1">
    <property type="nucleotide sequence ID" value="NC_019693.1"/>
</dbReference>
<keyword evidence="2" id="KW-1185">Reference proteome</keyword>
<dbReference type="STRING" id="56110.Oscil6304_4102"/>
<dbReference type="AlphaFoldDB" id="K9TNA1"/>
<gene>
    <name evidence="1" type="ORF">Oscil6304_4102</name>
</gene>
<name>K9TNA1_9CYAN</name>
<evidence type="ECO:0000313" key="2">
    <source>
        <dbReference type="Proteomes" id="UP000010367"/>
    </source>
</evidence>